<evidence type="ECO:0000313" key="2">
    <source>
        <dbReference type="EMBL" id="OWK34914.1"/>
    </source>
</evidence>
<evidence type="ECO:0000313" key="3">
    <source>
        <dbReference type="Proteomes" id="UP000214646"/>
    </source>
</evidence>
<accession>A0A225D5K9</accession>
<dbReference type="InterPro" id="IPR011990">
    <property type="entry name" value="TPR-like_helical_dom_sf"/>
</dbReference>
<dbReference type="InterPro" id="IPR027417">
    <property type="entry name" value="P-loop_NTPase"/>
</dbReference>
<reference evidence="3" key="1">
    <citation type="submission" date="2017-06" db="EMBL/GenBank/DDBJ databases">
        <title>Genome analysis of Fimbriiglobus ruber SP5, the first member of the order Planctomycetales with confirmed chitinolytic capability.</title>
        <authorList>
            <person name="Ravin N.V."/>
            <person name="Rakitin A.L."/>
            <person name="Ivanova A.A."/>
            <person name="Beletsky A.V."/>
            <person name="Kulichevskaya I.S."/>
            <person name="Mardanov A.V."/>
            <person name="Dedysh S.N."/>
        </authorList>
    </citation>
    <scope>NUCLEOTIDE SEQUENCE [LARGE SCALE GENOMIC DNA]</scope>
    <source>
        <strain evidence="3">SP5</strain>
    </source>
</reference>
<dbReference type="InterPro" id="IPR002182">
    <property type="entry name" value="NB-ARC"/>
</dbReference>
<keyword evidence="3" id="KW-1185">Reference proteome</keyword>
<comment type="caution">
    <text evidence="2">The sequence shown here is derived from an EMBL/GenBank/DDBJ whole genome shotgun (WGS) entry which is preliminary data.</text>
</comment>
<sequence>MRRSKPNTSVNLKSRIVANLTSAQERPRIPYEPAFEFQSRARTRGTPHGVCMLSTVHRNYLIIELMKGIEAIGLHFETYGYRLADQLAGQKMSHRGANPGGNPVGHILDSVSADGTVAAEYSSQGNYFDDPFKKLINDIDHCIKLGPNVKKLFLVSSRECGPKALTELTKRFADYKKNKDLQVELYDSRRQAEFIVDTVLLNDDATDELAQFVAPLERVRSEYAATRTLPAQSPTYIAQKAMELVVKTKLQADKACIVAGMSGSGKSEITVAVARSLRSSFDVVVWVPASKTASLDELRAVELERRGHRINLQYLLQHRSCLMILDDLQLGTTTQELRKLCGPRSAVLATRQHAIVGDAKIQLLNEADARQLLEFELPAPCPNHIFKEVWRATGGHPFTLRLMNAGVRSSSWDDLAEDCKAIGHYTDAERAQKLTDKLLGRQISQLDRELSLFAWAETSRVDRAFARQTLLPVGLRKLEASCFLAPDRGDVLRLHDIVFAALKSQDLPVERHAPYFDEMMDKYVNTLAFTTGADLQFLTFREVHKPLLVRELTRKGTRSECLFCLSQASREDYSIIELIGDPVQRTKALLAEKKIRDIDASAICEAIEALYRWAKTVKNIDIARVELASRMEAFTLLIDSRYLSTAAMKTVLHHKAKALRNLKDYAAAIEMCEQILNDYDRNSDSEATNLLLARLLASRSKEDALRAKDILFKILENASRDSTSVPLSVTMAAIEVIARKELKTWQREAIDRFGDTVSKLIVEAAARGFDHAFVSFAAFGRDLAYNNQKLFVEVFKKLPRRAPGVVDDDRELSAWVSILASASDIPSLNESGELAAEAEEFFDAIKKHEDFVIQRFSSMLVKLGRNQEAADKLRPLVDTSPTPWLRYWLSKAELALGNQPSALKLINDALAHPDSEMYKATFLEHRAEVRKAEFGAYFEDMRAAEEACKNEKHKKSIADKIAKYQG</sequence>
<dbReference type="AlphaFoldDB" id="A0A225D5K9"/>
<feature type="domain" description="NB-ARC" evidence="1">
    <location>
        <begin position="255"/>
        <end position="329"/>
    </location>
</feature>
<evidence type="ECO:0000259" key="1">
    <source>
        <dbReference type="Pfam" id="PF00931"/>
    </source>
</evidence>
<gene>
    <name evidence="2" type="ORF">FRUB_09756</name>
</gene>
<proteinExistence type="predicted"/>
<dbReference type="Gene3D" id="1.25.40.10">
    <property type="entry name" value="Tetratricopeptide repeat domain"/>
    <property type="match status" value="1"/>
</dbReference>
<name>A0A225D5K9_9BACT</name>
<dbReference type="Gene3D" id="3.40.50.300">
    <property type="entry name" value="P-loop containing nucleotide triphosphate hydrolases"/>
    <property type="match status" value="1"/>
</dbReference>
<protein>
    <recommendedName>
        <fullName evidence="1">NB-ARC domain-containing protein</fullName>
    </recommendedName>
</protein>
<dbReference type="EMBL" id="NIDE01000019">
    <property type="protein sequence ID" value="OWK34914.1"/>
    <property type="molecule type" value="Genomic_DNA"/>
</dbReference>
<dbReference type="SUPFAM" id="SSF52540">
    <property type="entry name" value="P-loop containing nucleoside triphosphate hydrolases"/>
    <property type="match status" value="1"/>
</dbReference>
<dbReference type="Proteomes" id="UP000214646">
    <property type="component" value="Unassembled WGS sequence"/>
</dbReference>
<organism evidence="2 3">
    <name type="scientific">Fimbriiglobus ruber</name>
    <dbReference type="NCBI Taxonomy" id="1908690"/>
    <lineage>
        <taxon>Bacteria</taxon>
        <taxon>Pseudomonadati</taxon>
        <taxon>Planctomycetota</taxon>
        <taxon>Planctomycetia</taxon>
        <taxon>Gemmatales</taxon>
        <taxon>Gemmataceae</taxon>
        <taxon>Fimbriiglobus</taxon>
    </lineage>
</organism>
<dbReference type="Pfam" id="PF00931">
    <property type="entry name" value="NB-ARC"/>
    <property type="match status" value="1"/>
</dbReference>